<keyword evidence="3" id="KW-1185">Reference proteome</keyword>
<organism evidence="2 3">
    <name type="scientific">Halospina denitrificans</name>
    <dbReference type="NCBI Taxonomy" id="332522"/>
    <lineage>
        <taxon>Bacteria</taxon>
        <taxon>Pseudomonadati</taxon>
        <taxon>Pseudomonadota</taxon>
        <taxon>Gammaproteobacteria</taxon>
        <taxon>Halospina</taxon>
    </lineage>
</organism>
<protein>
    <submittedName>
        <fullName evidence="2">Putative membrane protein</fullName>
    </submittedName>
</protein>
<dbReference type="PANTHER" id="PTHR31876:SF26">
    <property type="entry name" value="PROTEIN LIKE COV 2"/>
    <property type="match status" value="1"/>
</dbReference>
<dbReference type="Proteomes" id="UP000295830">
    <property type="component" value="Unassembled WGS sequence"/>
</dbReference>
<evidence type="ECO:0000313" key="2">
    <source>
        <dbReference type="EMBL" id="TDT44031.1"/>
    </source>
</evidence>
<dbReference type="RefSeq" id="WP_166645946.1">
    <property type="nucleotide sequence ID" value="NZ_SOAX01000001.1"/>
</dbReference>
<sequence>MDDQHPQSLGKAFLTGLVLLLPLFIIAIAIYWLFRVVTGLTSPITGIITNMTGIPDLAGHALVLVSVLGLILLIGIFARTTIGGWLHPRIEMYFQRVTPGYRMLREMVQHLFGDRDSPFAHGSVALVQLYGPNVPITVTGIVTSRHDDGVCTVFVPTGPNPTSGFIYHVPAELIQQRPDVRVDEAIRTIIACGMGTGTVFRGAPPTQLTPADTSPRGD</sequence>
<proteinExistence type="predicted"/>
<feature type="transmembrane region" description="Helical" evidence="1">
    <location>
        <begin position="61"/>
        <end position="86"/>
    </location>
</feature>
<dbReference type="Pfam" id="PF04367">
    <property type="entry name" value="DUF502"/>
    <property type="match status" value="1"/>
</dbReference>
<keyword evidence="1" id="KW-0812">Transmembrane</keyword>
<dbReference type="PANTHER" id="PTHR31876">
    <property type="entry name" value="COV-LIKE PROTEIN 1"/>
    <property type="match status" value="1"/>
</dbReference>
<name>A0A4R7JZQ9_9GAMM</name>
<feature type="transmembrane region" description="Helical" evidence="1">
    <location>
        <begin position="12"/>
        <end position="34"/>
    </location>
</feature>
<keyword evidence="1" id="KW-0472">Membrane</keyword>
<evidence type="ECO:0000256" key="1">
    <source>
        <dbReference type="SAM" id="Phobius"/>
    </source>
</evidence>
<comment type="caution">
    <text evidence="2">The sequence shown here is derived from an EMBL/GenBank/DDBJ whole genome shotgun (WGS) entry which is preliminary data.</text>
</comment>
<evidence type="ECO:0000313" key="3">
    <source>
        <dbReference type="Proteomes" id="UP000295830"/>
    </source>
</evidence>
<gene>
    <name evidence="2" type="ORF">DES49_0130</name>
</gene>
<dbReference type="EMBL" id="SOAX01000001">
    <property type="protein sequence ID" value="TDT44031.1"/>
    <property type="molecule type" value="Genomic_DNA"/>
</dbReference>
<dbReference type="AlphaFoldDB" id="A0A4R7JZQ9"/>
<accession>A0A4R7JZQ9</accession>
<dbReference type="InterPro" id="IPR007462">
    <property type="entry name" value="COV1-like"/>
</dbReference>
<reference evidence="2 3" key="1">
    <citation type="submission" date="2019-03" db="EMBL/GenBank/DDBJ databases">
        <title>Genomic Encyclopedia of Type Strains, Phase IV (KMG-IV): sequencing the most valuable type-strain genomes for metagenomic binning, comparative biology and taxonomic classification.</title>
        <authorList>
            <person name="Goeker M."/>
        </authorList>
    </citation>
    <scope>NUCLEOTIDE SEQUENCE [LARGE SCALE GENOMIC DNA]</scope>
    <source>
        <strain evidence="2 3">DSM 15505</strain>
    </source>
</reference>
<keyword evidence="1" id="KW-1133">Transmembrane helix</keyword>